<gene>
    <name evidence="1" type="ORF">ACFQU0_17815</name>
</gene>
<sequence length="112" mass="12607">MSAAQTSDPSTPRINPWPWQHRKKTTVALMRSPNHQCWIRVTHHTGVQKLVPWPVFKGWDTALPEACGTPDHALQGYSVPDMVPALAALRKLGFSSPLVTRWPEILKLLPPR</sequence>
<evidence type="ECO:0000313" key="2">
    <source>
        <dbReference type="Proteomes" id="UP001596457"/>
    </source>
</evidence>
<comment type="caution">
    <text evidence="1">The sequence shown here is derived from an EMBL/GenBank/DDBJ whole genome shotgun (WGS) entry which is preliminary data.</text>
</comment>
<accession>A0ABW2SHF3</accession>
<proteinExistence type="predicted"/>
<dbReference type="Proteomes" id="UP001596457">
    <property type="component" value="Unassembled WGS sequence"/>
</dbReference>
<name>A0ABW2SHF3_9BURK</name>
<dbReference type="RefSeq" id="WP_382203079.1">
    <property type="nucleotide sequence ID" value="NZ_JBHTBZ010000062.1"/>
</dbReference>
<protein>
    <submittedName>
        <fullName evidence="1">Uncharacterized protein</fullName>
    </submittedName>
</protein>
<keyword evidence="2" id="KW-1185">Reference proteome</keyword>
<dbReference type="EMBL" id="JBHTBZ010000062">
    <property type="protein sequence ID" value="MFC7462287.1"/>
    <property type="molecule type" value="Genomic_DNA"/>
</dbReference>
<evidence type="ECO:0000313" key="1">
    <source>
        <dbReference type="EMBL" id="MFC7462287.1"/>
    </source>
</evidence>
<organism evidence="1 2">
    <name type="scientific">Hydrogenophaga defluvii</name>
    <dbReference type="NCBI Taxonomy" id="249410"/>
    <lineage>
        <taxon>Bacteria</taxon>
        <taxon>Pseudomonadati</taxon>
        <taxon>Pseudomonadota</taxon>
        <taxon>Betaproteobacteria</taxon>
        <taxon>Burkholderiales</taxon>
        <taxon>Comamonadaceae</taxon>
        <taxon>Hydrogenophaga</taxon>
    </lineage>
</organism>
<reference evidence="2" key="1">
    <citation type="journal article" date="2019" name="Int. J. Syst. Evol. Microbiol.">
        <title>The Global Catalogue of Microorganisms (GCM) 10K type strain sequencing project: providing services to taxonomists for standard genome sequencing and annotation.</title>
        <authorList>
            <consortium name="The Broad Institute Genomics Platform"/>
            <consortium name="The Broad Institute Genome Sequencing Center for Infectious Disease"/>
            <person name="Wu L."/>
            <person name="Ma J."/>
        </authorList>
    </citation>
    <scope>NUCLEOTIDE SEQUENCE [LARGE SCALE GENOMIC DNA]</scope>
    <source>
        <strain evidence="2">CCUG 53903</strain>
    </source>
</reference>